<proteinExistence type="predicted"/>
<sequence length="79" mass="9033">MISTRNPFTDERLQAQLSNMFDELDKTHLRPWKAQLLPVEPFGEGVWGLVDALDQPILECLDEAGARLYEKYASEQILA</sequence>
<reference evidence="1 2" key="1">
    <citation type="journal article" date="2016" name="Nat. Commun.">
        <title>Thousands of microbial genomes shed light on interconnected biogeochemical processes in an aquifer system.</title>
        <authorList>
            <person name="Anantharaman K."/>
            <person name="Brown C.T."/>
            <person name="Hug L.A."/>
            <person name="Sharon I."/>
            <person name="Castelle C.J."/>
            <person name="Probst A.J."/>
            <person name="Thomas B.C."/>
            <person name="Singh A."/>
            <person name="Wilkins M.J."/>
            <person name="Karaoz U."/>
            <person name="Brodie E.L."/>
            <person name="Williams K.H."/>
            <person name="Hubbard S.S."/>
            <person name="Banfield J.F."/>
        </authorList>
    </citation>
    <scope>NUCLEOTIDE SEQUENCE [LARGE SCALE GENOMIC DNA]</scope>
</reference>
<evidence type="ECO:0000313" key="2">
    <source>
        <dbReference type="Proteomes" id="UP000178235"/>
    </source>
</evidence>
<organism evidence="1 2">
    <name type="scientific">Candidatus Nomurabacteria bacterium RIFCSPHIGHO2_01_FULL_42_15</name>
    <dbReference type="NCBI Taxonomy" id="1801742"/>
    <lineage>
        <taxon>Bacteria</taxon>
        <taxon>Candidatus Nomuraibacteriota</taxon>
    </lineage>
</organism>
<dbReference type="AlphaFoldDB" id="A0A1F6VFZ4"/>
<dbReference type="EMBL" id="MFTS01000003">
    <property type="protein sequence ID" value="OGI68540.1"/>
    <property type="molecule type" value="Genomic_DNA"/>
</dbReference>
<protein>
    <submittedName>
        <fullName evidence="1">Uncharacterized protein</fullName>
    </submittedName>
</protein>
<accession>A0A1F6VFZ4</accession>
<evidence type="ECO:0000313" key="1">
    <source>
        <dbReference type="EMBL" id="OGI68540.1"/>
    </source>
</evidence>
<name>A0A1F6VFZ4_9BACT</name>
<comment type="caution">
    <text evidence="1">The sequence shown here is derived from an EMBL/GenBank/DDBJ whole genome shotgun (WGS) entry which is preliminary data.</text>
</comment>
<gene>
    <name evidence="1" type="ORF">A2738_01520</name>
</gene>
<dbReference type="Proteomes" id="UP000178235">
    <property type="component" value="Unassembled WGS sequence"/>
</dbReference>